<dbReference type="SUPFAM" id="SSF90002">
    <property type="entry name" value="Hypothetical protein YjiA, C-terminal domain"/>
    <property type="match status" value="1"/>
</dbReference>
<dbReference type="AlphaFoldDB" id="A0AAW1NRI7"/>
<evidence type="ECO:0000313" key="8">
    <source>
        <dbReference type="EMBL" id="KAK9791398.1"/>
    </source>
</evidence>
<keyword evidence="2" id="KW-0378">Hydrolase</keyword>
<feature type="compositionally biased region" description="Basic residues" evidence="6">
    <location>
        <begin position="326"/>
        <end position="339"/>
    </location>
</feature>
<dbReference type="SMART" id="SM00833">
    <property type="entry name" value="CobW_C"/>
    <property type="match status" value="1"/>
</dbReference>
<reference evidence="8 9" key="1">
    <citation type="journal article" date="2024" name="Nat. Commun.">
        <title>Phylogenomics reveals the evolutionary origins of lichenization in chlorophyte algae.</title>
        <authorList>
            <person name="Puginier C."/>
            <person name="Libourel C."/>
            <person name="Otte J."/>
            <person name="Skaloud P."/>
            <person name="Haon M."/>
            <person name="Grisel S."/>
            <person name="Petersen M."/>
            <person name="Berrin J.G."/>
            <person name="Delaux P.M."/>
            <person name="Dal Grande F."/>
            <person name="Keller J."/>
        </authorList>
    </citation>
    <scope>NUCLEOTIDE SEQUENCE [LARGE SCALE GENOMIC DNA]</scope>
    <source>
        <strain evidence="8 9">SAG 2036</strain>
    </source>
</reference>
<accession>A0AAW1NRI7</accession>
<evidence type="ECO:0000256" key="5">
    <source>
        <dbReference type="ARBA" id="ARBA00049117"/>
    </source>
</evidence>
<dbReference type="PANTHER" id="PTHR43603:SF1">
    <property type="entry name" value="ZINC-REGULATED GTPASE METALLOPROTEIN ACTIVATOR 1"/>
    <property type="match status" value="1"/>
</dbReference>
<dbReference type="GO" id="GO:0000166">
    <property type="term" value="F:nucleotide binding"/>
    <property type="evidence" value="ECO:0007669"/>
    <property type="project" value="UniProtKB-KW"/>
</dbReference>
<feature type="compositionally biased region" description="Basic and acidic residues" evidence="6">
    <location>
        <begin position="316"/>
        <end position="325"/>
    </location>
</feature>
<dbReference type="InterPro" id="IPR051927">
    <property type="entry name" value="Zn_Chap_cDPG_Synth"/>
</dbReference>
<dbReference type="InterPro" id="IPR011629">
    <property type="entry name" value="CobW-like_C"/>
</dbReference>
<name>A0AAW1NRI7_9CHLO</name>
<feature type="region of interest" description="Disordered" evidence="6">
    <location>
        <begin position="262"/>
        <end position="346"/>
    </location>
</feature>
<dbReference type="EMBL" id="JALJOQ010000177">
    <property type="protein sequence ID" value="KAK9791398.1"/>
    <property type="molecule type" value="Genomic_DNA"/>
</dbReference>
<gene>
    <name evidence="8" type="ORF">WJX73_003423</name>
</gene>
<dbReference type="PANTHER" id="PTHR43603">
    <property type="entry name" value="COBW DOMAIN-CONTAINING PROTEIN DDB_G0274527"/>
    <property type="match status" value="1"/>
</dbReference>
<keyword evidence="1" id="KW-0547">Nucleotide-binding</keyword>
<keyword evidence="3" id="KW-0143">Chaperone</keyword>
<comment type="catalytic activity">
    <reaction evidence="5">
        <text>GTP + H2O = GDP + phosphate + H(+)</text>
        <dbReference type="Rhea" id="RHEA:19669"/>
        <dbReference type="ChEBI" id="CHEBI:15377"/>
        <dbReference type="ChEBI" id="CHEBI:15378"/>
        <dbReference type="ChEBI" id="CHEBI:37565"/>
        <dbReference type="ChEBI" id="CHEBI:43474"/>
        <dbReference type="ChEBI" id="CHEBI:58189"/>
    </reaction>
    <physiologicalReaction direction="left-to-right" evidence="5">
        <dbReference type="Rhea" id="RHEA:19670"/>
    </physiologicalReaction>
</comment>
<dbReference type="Gene3D" id="3.40.50.300">
    <property type="entry name" value="P-loop containing nucleotide triphosphate hydrolases"/>
    <property type="match status" value="1"/>
</dbReference>
<dbReference type="CDD" id="cd03112">
    <property type="entry name" value="CobW-like"/>
    <property type="match status" value="1"/>
</dbReference>
<comment type="similarity">
    <text evidence="4">Belongs to the SIMIBI class G3E GTPase family. ZNG1 subfamily.</text>
</comment>
<evidence type="ECO:0000256" key="2">
    <source>
        <dbReference type="ARBA" id="ARBA00022801"/>
    </source>
</evidence>
<comment type="caution">
    <text evidence="8">The sequence shown here is derived from an EMBL/GenBank/DDBJ whole genome shotgun (WGS) entry which is preliminary data.</text>
</comment>
<sequence length="517" mass="57233">MQAAGAHKMIPVTMLSGFLGAGKTTLLRHMLENTTLKIGCIVNDVANVNIDAKLIRNDRNKDRDKGQNSTNDLAETIELANGCACCSIQDELFASFGQLLDSADRRSSTFDRFVLENSGVAEPQNIRDKFTEAQEEGNDLLDRLYLDTLVTVVDSGTFIKDFASKAPMAARADLGEGGNLRPVVDLLVEQIECADFVVLNKIDQLGEDSLKELISIVESLNPLAKVVSCQQGRVDIDAMFGPGSRGVLASLNVEGQHRSAVSAVAKKHIDSLQGGKAEGKAHSDAHDHSHDDHQHQHDGKACEDDSCKDHHHHHDHAHDHEENGHSHKGHAHSHDHKHQRQETTAATRFGIRSFVYTRRRPFHSQRLKQMVLKWLPVSSNTALEGDSPEAGPSPIKAVLRSKGFMWMSHTHGTAFYWSHAGQHFEIRDEGDWWAAVPDEDWPTDAAQVEAVTADFDPHSSYGDRRQEIVFIGAGMNESAICAQLDEALLTDEEMAQYDDRFKSVPDPQHPVVKRSRS</sequence>
<organism evidence="8 9">
    <name type="scientific">Symbiochloris irregularis</name>
    <dbReference type="NCBI Taxonomy" id="706552"/>
    <lineage>
        <taxon>Eukaryota</taxon>
        <taxon>Viridiplantae</taxon>
        <taxon>Chlorophyta</taxon>
        <taxon>core chlorophytes</taxon>
        <taxon>Trebouxiophyceae</taxon>
        <taxon>Trebouxiales</taxon>
        <taxon>Trebouxiaceae</taxon>
        <taxon>Symbiochloris</taxon>
    </lineage>
</organism>
<proteinExistence type="inferred from homology"/>
<dbReference type="GO" id="GO:0016787">
    <property type="term" value="F:hydrolase activity"/>
    <property type="evidence" value="ECO:0007669"/>
    <property type="project" value="UniProtKB-KW"/>
</dbReference>
<feature type="domain" description="CobW C-terminal" evidence="7">
    <location>
        <begin position="351"/>
        <end position="488"/>
    </location>
</feature>
<dbReference type="Gene3D" id="3.30.1220.10">
    <property type="entry name" value="CobW-like, C-terminal domain"/>
    <property type="match status" value="1"/>
</dbReference>
<evidence type="ECO:0000259" key="7">
    <source>
        <dbReference type="SMART" id="SM00833"/>
    </source>
</evidence>
<protein>
    <recommendedName>
        <fullName evidence="7">CobW C-terminal domain-containing protein</fullName>
    </recommendedName>
</protein>
<dbReference type="InterPro" id="IPR003495">
    <property type="entry name" value="CobW/HypB/UreG_nucleotide-bd"/>
</dbReference>
<evidence type="ECO:0000256" key="1">
    <source>
        <dbReference type="ARBA" id="ARBA00022741"/>
    </source>
</evidence>
<dbReference type="Pfam" id="PF07683">
    <property type="entry name" value="CobW_C"/>
    <property type="match status" value="1"/>
</dbReference>
<feature type="compositionally biased region" description="Basic and acidic residues" evidence="6">
    <location>
        <begin position="277"/>
        <end position="308"/>
    </location>
</feature>
<evidence type="ECO:0000256" key="3">
    <source>
        <dbReference type="ARBA" id="ARBA00023186"/>
    </source>
</evidence>
<dbReference type="Pfam" id="PF02492">
    <property type="entry name" value="cobW"/>
    <property type="match status" value="1"/>
</dbReference>
<dbReference type="InterPro" id="IPR036627">
    <property type="entry name" value="CobW-likC_sf"/>
</dbReference>
<dbReference type="InterPro" id="IPR027417">
    <property type="entry name" value="P-loop_NTPase"/>
</dbReference>
<evidence type="ECO:0000256" key="4">
    <source>
        <dbReference type="ARBA" id="ARBA00034320"/>
    </source>
</evidence>
<evidence type="ECO:0000256" key="6">
    <source>
        <dbReference type="SAM" id="MobiDB-lite"/>
    </source>
</evidence>
<dbReference type="Proteomes" id="UP001465755">
    <property type="component" value="Unassembled WGS sequence"/>
</dbReference>
<evidence type="ECO:0000313" key="9">
    <source>
        <dbReference type="Proteomes" id="UP001465755"/>
    </source>
</evidence>
<keyword evidence="9" id="KW-1185">Reference proteome</keyword>
<dbReference type="SUPFAM" id="SSF52540">
    <property type="entry name" value="P-loop containing nucleoside triphosphate hydrolases"/>
    <property type="match status" value="1"/>
</dbReference>